<evidence type="ECO:0000313" key="1">
    <source>
        <dbReference type="EMBL" id="SOC09477.1"/>
    </source>
</evidence>
<protein>
    <recommendedName>
        <fullName evidence="3">Phasin protein</fullName>
    </recommendedName>
</protein>
<gene>
    <name evidence="1" type="ORF">SAMN05877831_107135</name>
</gene>
<evidence type="ECO:0000313" key="2">
    <source>
        <dbReference type="Proteomes" id="UP000219111"/>
    </source>
</evidence>
<dbReference type="RefSeq" id="WP_097070269.1">
    <property type="nucleotide sequence ID" value="NZ_OBMT01000007.1"/>
</dbReference>
<accession>A0A285SNW7</accession>
<dbReference type="Proteomes" id="UP000219111">
    <property type="component" value="Unassembled WGS sequence"/>
</dbReference>
<reference evidence="2" key="1">
    <citation type="submission" date="2017-08" db="EMBL/GenBank/DDBJ databases">
        <authorList>
            <person name="Varghese N."/>
            <person name="Submissions S."/>
        </authorList>
    </citation>
    <scope>NUCLEOTIDE SEQUENCE [LARGE SCALE GENOMIC DNA]</scope>
    <source>
        <strain evidence="2">JA276</strain>
    </source>
</reference>
<dbReference type="OrthoDB" id="7868047at2"/>
<sequence length="152" mass="16066">MAKTQDFTKMMQDMMSAMPMDMSKMQDAFKAQTALSEKMAKVALEAAEKSTDISAKWAKDTLGKVGALTASKVEPADYAKAMSDFASASAEMAAENLAAFAEVAKKVQMETVELMLSAGKEISEETTAAMKKATEEVTAVAKKATATASAAK</sequence>
<proteinExistence type="predicted"/>
<keyword evidence="2" id="KW-1185">Reference proteome</keyword>
<organism evidence="1 2">
    <name type="scientific">Rhodobacter maris</name>
    <dbReference type="NCBI Taxonomy" id="446682"/>
    <lineage>
        <taxon>Bacteria</taxon>
        <taxon>Pseudomonadati</taxon>
        <taxon>Pseudomonadota</taxon>
        <taxon>Alphaproteobacteria</taxon>
        <taxon>Rhodobacterales</taxon>
        <taxon>Rhodobacter group</taxon>
        <taxon>Rhodobacter</taxon>
    </lineage>
</organism>
<dbReference type="EMBL" id="OBMT01000007">
    <property type="protein sequence ID" value="SOC09477.1"/>
    <property type="molecule type" value="Genomic_DNA"/>
</dbReference>
<evidence type="ECO:0008006" key="3">
    <source>
        <dbReference type="Google" id="ProtNLM"/>
    </source>
</evidence>
<name>A0A285SNW7_9RHOB</name>
<dbReference type="AlphaFoldDB" id="A0A285SNW7"/>